<evidence type="ECO:0000313" key="4">
    <source>
        <dbReference type="Proteomes" id="UP000069654"/>
    </source>
</evidence>
<organism evidence="3 4">
    <name type="scientific">Mycolicibacterium thermoresistibile</name>
    <name type="common">Mycobacterium thermoresistibile</name>
    <dbReference type="NCBI Taxonomy" id="1797"/>
    <lineage>
        <taxon>Bacteria</taxon>
        <taxon>Bacillati</taxon>
        <taxon>Actinomycetota</taxon>
        <taxon>Actinomycetes</taxon>
        <taxon>Mycobacteriales</taxon>
        <taxon>Mycobacteriaceae</taxon>
        <taxon>Mycolicibacterium</taxon>
    </lineage>
</organism>
<dbReference type="STRING" id="1797.RMCT_0146"/>
<proteinExistence type="predicted"/>
<protein>
    <submittedName>
        <fullName evidence="3">Uncharacterized protein</fullName>
    </submittedName>
</protein>
<evidence type="ECO:0000313" key="3">
    <source>
        <dbReference type="EMBL" id="GAT13174.1"/>
    </source>
</evidence>
<comment type="caution">
    <text evidence="3">The sequence shown here is derived from an EMBL/GenBank/DDBJ whole genome shotgun (WGS) entry which is preliminary data.</text>
</comment>
<sequence length="102" mass="10757">MSTKSNPHRPRHRWSPGRPSPADLGATFPPSRHTVRRVLAAAAGIILAGTGIGWVVDAHADTGTEFDWDSYISVITGAADSGVSTATSWVDLLLPPQIGGDR</sequence>
<dbReference type="RefSeq" id="WP_003925174.1">
    <property type="nucleotide sequence ID" value="NZ_BCTB01000001.1"/>
</dbReference>
<gene>
    <name evidence="3" type="ORF">RMCT_0146</name>
</gene>
<feature type="compositionally biased region" description="Basic residues" evidence="1">
    <location>
        <begin position="1"/>
        <end position="15"/>
    </location>
</feature>
<feature type="transmembrane region" description="Helical" evidence="2">
    <location>
        <begin position="38"/>
        <end position="56"/>
    </location>
</feature>
<feature type="region of interest" description="Disordered" evidence="1">
    <location>
        <begin position="1"/>
        <end position="29"/>
    </location>
</feature>
<reference evidence="3 4" key="1">
    <citation type="journal article" date="2016" name="Genome Announc.">
        <title>Draft Genome Sequences of Five Rapidly Growing Mycobacterium Species, M. thermoresistibile, M. fortuitum subsp. acetamidolyticum, M. canariasense, M. brisbanense, and M. novocastrense.</title>
        <authorList>
            <person name="Katahira K."/>
            <person name="Ogura Y."/>
            <person name="Gotoh Y."/>
            <person name="Hayashi T."/>
        </authorList>
    </citation>
    <scope>NUCLEOTIDE SEQUENCE [LARGE SCALE GENOMIC DNA]</scope>
    <source>
        <strain evidence="3 4">JCM6362</strain>
    </source>
</reference>
<name>A0A100XAS6_MYCTH</name>
<reference evidence="4" key="2">
    <citation type="submission" date="2016-02" db="EMBL/GenBank/DDBJ databases">
        <title>Draft genome sequence of five rapidly growing Mycobacterium species.</title>
        <authorList>
            <person name="Katahira K."/>
            <person name="Gotou Y."/>
            <person name="Iida K."/>
            <person name="Ogura Y."/>
            <person name="Hayashi T."/>
        </authorList>
    </citation>
    <scope>NUCLEOTIDE SEQUENCE [LARGE SCALE GENOMIC DNA]</scope>
    <source>
        <strain evidence="4">JCM6362</strain>
    </source>
</reference>
<keyword evidence="2" id="KW-0812">Transmembrane</keyword>
<accession>A0A100XAS6</accession>
<keyword evidence="2" id="KW-1133">Transmembrane helix</keyword>
<evidence type="ECO:0000256" key="2">
    <source>
        <dbReference type="SAM" id="Phobius"/>
    </source>
</evidence>
<dbReference type="EMBL" id="BCTB01000001">
    <property type="protein sequence ID" value="GAT13174.1"/>
    <property type="molecule type" value="Genomic_DNA"/>
</dbReference>
<dbReference type="AlphaFoldDB" id="A0A100XAS6"/>
<dbReference type="Proteomes" id="UP000069654">
    <property type="component" value="Unassembled WGS sequence"/>
</dbReference>
<keyword evidence="2" id="KW-0472">Membrane</keyword>
<evidence type="ECO:0000256" key="1">
    <source>
        <dbReference type="SAM" id="MobiDB-lite"/>
    </source>
</evidence>